<dbReference type="OrthoDB" id="66881at2759"/>
<dbReference type="InterPro" id="IPR050346">
    <property type="entry name" value="FMO-like"/>
</dbReference>
<evidence type="ECO:0000256" key="2">
    <source>
        <dbReference type="ARBA" id="ARBA00009183"/>
    </source>
</evidence>
<evidence type="ECO:0000313" key="7">
    <source>
        <dbReference type="EMBL" id="ODV95163.1"/>
    </source>
</evidence>
<evidence type="ECO:0000256" key="3">
    <source>
        <dbReference type="ARBA" id="ARBA00022630"/>
    </source>
</evidence>
<name>A0A1E4TTP9_PACTA</name>
<evidence type="ECO:0000313" key="8">
    <source>
        <dbReference type="Proteomes" id="UP000094236"/>
    </source>
</evidence>
<dbReference type="EMBL" id="KV454014">
    <property type="protein sequence ID" value="ODV95163.1"/>
    <property type="molecule type" value="Genomic_DNA"/>
</dbReference>
<protein>
    <recommendedName>
        <fullName evidence="9">FAD/NAD(P)-binding domain-containing protein</fullName>
    </recommendedName>
</protein>
<dbReference type="InterPro" id="IPR036188">
    <property type="entry name" value="FAD/NAD-bd_sf"/>
</dbReference>
<keyword evidence="5" id="KW-0521">NADP</keyword>
<evidence type="ECO:0000256" key="1">
    <source>
        <dbReference type="ARBA" id="ARBA00001974"/>
    </source>
</evidence>
<dbReference type="GO" id="GO:0004499">
    <property type="term" value="F:N,N-dimethylaniline monooxygenase activity"/>
    <property type="evidence" value="ECO:0007669"/>
    <property type="project" value="InterPro"/>
</dbReference>
<dbReference type="STRING" id="669874.A0A1E4TTP9"/>
<keyword evidence="6" id="KW-0560">Oxidoreductase</keyword>
<dbReference type="Gene3D" id="3.50.50.60">
    <property type="entry name" value="FAD/NAD(P)-binding domain"/>
    <property type="match status" value="2"/>
</dbReference>
<keyword evidence="4" id="KW-0274">FAD</keyword>
<dbReference type="InterPro" id="IPR020946">
    <property type="entry name" value="Flavin_mOase-like"/>
</dbReference>
<dbReference type="GO" id="GO:0050661">
    <property type="term" value="F:NADP binding"/>
    <property type="evidence" value="ECO:0007669"/>
    <property type="project" value="InterPro"/>
</dbReference>
<comment type="similarity">
    <text evidence="2">Belongs to the FMO family.</text>
</comment>
<organism evidence="7 8">
    <name type="scientific">Pachysolen tannophilus NRRL Y-2460</name>
    <dbReference type="NCBI Taxonomy" id="669874"/>
    <lineage>
        <taxon>Eukaryota</taxon>
        <taxon>Fungi</taxon>
        <taxon>Dikarya</taxon>
        <taxon>Ascomycota</taxon>
        <taxon>Saccharomycotina</taxon>
        <taxon>Pichiomycetes</taxon>
        <taxon>Pachysolenaceae</taxon>
        <taxon>Pachysolen</taxon>
    </lineage>
</organism>
<dbReference type="GO" id="GO:0050660">
    <property type="term" value="F:flavin adenine dinucleotide binding"/>
    <property type="evidence" value="ECO:0007669"/>
    <property type="project" value="InterPro"/>
</dbReference>
<gene>
    <name evidence="7" type="ORF">PACTADRAFT_43058</name>
</gene>
<dbReference type="SUPFAM" id="SSF51905">
    <property type="entry name" value="FAD/NAD(P)-binding domain"/>
    <property type="match status" value="2"/>
</dbReference>
<dbReference type="Pfam" id="PF00743">
    <property type="entry name" value="FMO-like"/>
    <property type="match status" value="1"/>
</dbReference>
<dbReference type="Proteomes" id="UP000094236">
    <property type="component" value="Unassembled WGS sequence"/>
</dbReference>
<dbReference type="AlphaFoldDB" id="A0A1E4TTP9"/>
<dbReference type="FunFam" id="3.50.50.60:FF:000023">
    <property type="entry name" value="Dimethylaniline monooxygenase [N-oxide-forming]"/>
    <property type="match status" value="1"/>
</dbReference>
<sequence>MTIETDIKSIAIIGGGPAGLASLYELLHVLKDGRSIFDIRDTTEYKLKNELSFEEVVLFERNSSIGGLWARTEAGKKDNLETKLGLPCLKKENYDDPEKFLQKIDIPVGVNNATFEKPIETINDFFEDESNCRWSGSGIYEGLFTNVPDKYMKFSYSSDSDSDSAKTKNYPKLNNLSPFEQVTATLEEVVSDNHLEPHIRLNTSVELVVKRGDKWVVTLKNTINSSSICKWYTQEFDAIVIANGKSIPLIPFIPGLKNFYEKFSRKIDIRHSKTISNPANFVEKGKILFIGGNISAIDLIQYCFPRNLDPASIFVSRKNETNSTSSEWVNILGYSYGIKRKPEISKFNDNGDIIFSDGTIESNFDSIIFCTGYHMHYPFLDDKERNFLKRANDFYLHTFSPHDPTLALVGNLFTAFYFNRAEASAAAIAGVWSGFKKLPPKNEQIEWIKFKAPSKYPIWDVKEQFIKNLLEYAPNGRKNPLDIIDKQDDYIKEFNIAHQTLIKIFLDLKENLYSPKDIYI</sequence>
<evidence type="ECO:0008006" key="9">
    <source>
        <dbReference type="Google" id="ProtNLM"/>
    </source>
</evidence>
<comment type="cofactor">
    <cofactor evidence="1">
        <name>FAD</name>
        <dbReference type="ChEBI" id="CHEBI:57692"/>
    </cofactor>
</comment>
<keyword evidence="3" id="KW-0285">Flavoprotein</keyword>
<evidence type="ECO:0000256" key="4">
    <source>
        <dbReference type="ARBA" id="ARBA00022827"/>
    </source>
</evidence>
<dbReference type="PANTHER" id="PTHR23023">
    <property type="entry name" value="DIMETHYLANILINE MONOOXYGENASE"/>
    <property type="match status" value="1"/>
</dbReference>
<evidence type="ECO:0000256" key="6">
    <source>
        <dbReference type="ARBA" id="ARBA00023002"/>
    </source>
</evidence>
<keyword evidence="8" id="KW-1185">Reference proteome</keyword>
<proteinExistence type="inferred from homology"/>
<reference evidence="8" key="1">
    <citation type="submission" date="2016-05" db="EMBL/GenBank/DDBJ databases">
        <title>Comparative genomics of biotechnologically important yeasts.</title>
        <authorList>
            <consortium name="DOE Joint Genome Institute"/>
            <person name="Riley R."/>
            <person name="Haridas S."/>
            <person name="Wolfe K.H."/>
            <person name="Lopes M.R."/>
            <person name="Hittinger C.T."/>
            <person name="Goker M."/>
            <person name="Salamov A."/>
            <person name="Wisecaver J."/>
            <person name="Long T.M."/>
            <person name="Aerts A.L."/>
            <person name="Barry K."/>
            <person name="Choi C."/>
            <person name="Clum A."/>
            <person name="Coughlan A.Y."/>
            <person name="Deshpande S."/>
            <person name="Douglass A.P."/>
            <person name="Hanson S.J."/>
            <person name="Klenk H.-P."/>
            <person name="Labutti K."/>
            <person name="Lapidus A."/>
            <person name="Lindquist E."/>
            <person name="Lipzen A."/>
            <person name="Meier-Kolthoff J.P."/>
            <person name="Ohm R.A."/>
            <person name="Otillar R.P."/>
            <person name="Pangilinan J."/>
            <person name="Peng Y."/>
            <person name="Rokas A."/>
            <person name="Rosa C.A."/>
            <person name="Scheuner C."/>
            <person name="Sibirny A.A."/>
            <person name="Slot J.C."/>
            <person name="Stielow J.B."/>
            <person name="Sun H."/>
            <person name="Kurtzman C.P."/>
            <person name="Blackwell M."/>
            <person name="Grigoriev I.V."/>
            <person name="Jeffries T.W."/>
        </authorList>
    </citation>
    <scope>NUCLEOTIDE SEQUENCE [LARGE SCALE GENOMIC DNA]</scope>
    <source>
        <strain evidence="8">NRRL Y-2460</strain>
    </source>
</reference>
<evidence type="ECO:0000256" key="5">
    <source>
        <dbReference type="ARBA" id="ARBA00022857"/>
    </source>
</evidence>
<accession>A0A1E4TTP9</accession>